<comment type="caution">
    <text evidence="1">The sequence shown here is derived from an EMBL/GenBank/DDBJ whole genome shotgun (WGS) entry which is preliminary data.</text>
</comment>
<evidence type="ECO:0000313" key="1">
    <source>
        <dbReference type="EMBL" id="CAF4927870.1"/>
    </source>
</evidence>
<reference evidence="1" key="1">
    <citation type="submission" date="2021-02" db="EMBL/GenBank/DDBJ databases">
        <authorList>
            <person name="Steward A R."/>
        </authorList>
    </citation>
    <scope>NUCLEOTIDE SEQUENCE</scope>
</reference>
<evidence type="ECO:0000313" key="2">
    <source>
        <dbReference type="Proteomes" id="UP000663880"/>
    </source>
</evidence>
<sequence length="97" mass="10492">MAPIGYGRTCERYKYSKNGLLKSAARIDSCVDRERAWPAGEGRRAAGVCALACSRVRRPSRFHAPDRLTRERDGRGASSGCVPMCVSVCSTSRIAAA</sequence>
<dbReference type="EMBL" id="CAJOBZ010000062">
    <property type="protein sequence ID" value="CAF4927870.1"/>
    <property type="molecule type" value="Genomic_DNA"/>
</dbReference>
<name>A0A821WT86_9NEOP</name>
<accession>A0A821WT86</accession>
<dbReference type="AlphaFoldDB" id="A0A821WT86"/>
<protein>
    <submittedName>
        <fullName evidence="1">Uncharacterized protein</fullName>
    </submittedName>
</protein>
<dbReference type="Proteomes" id="UP000663880">
    <property type="component" value="Unassembled WGS sequence"/>
</dbReference>
<keyword evidence="2" id="KW-1185">Reference proteome</keyword>
<proteinExistence type="predicted"/>
<organism evidence="1 2">
    <name type="scientific">Pieris macdunnoughi</name>
    <dbReference type="NCBI Taxonomy" id="345717"/>
    <lineage>
        <taxon>Eukaryota</taxon>
        <taxon>Metazoa</taxon>
        <taxon>Ecdysozoa</taxon>
        <taxon>Arthropoda</taxon>
        <taxon>Hexapoda</taxon>
        <taxon>Insecta</taxon>
        <taxon>Pterygota</taxon>
        <taxon>Neoptera</taxon>
        <taxon>Endopterygota</taxon>
        <taxon>Lepidoptera</taxon>
        <taxon>Glossata</taxon>
        <taxon>Ditrysia</taxon>
        <taxon>Papilionoidea</taxon>
        <taxon>Pieridae</taxon>
        <taxon>Pierinae</taxon>
        <taxon>Pieris</taxon>
    </lineage>
</organism>
<gene>
    <name evidence="1" type="ORF">PMACD_LOCUS13585</name>
</gene>